<feature type="transmembrane region" description="Helical" evidence="9">
    <location>
        <begin position="20"/>
        <end position="41"/>
    </location>
</feature>
<feature type="transmembrane region" description="Helical" evidence="9">
    <location>
        <begin position="47"/>
        <end position="68"/>
    </location>
</feature>
<keyword evidence="4 8" id="KW-1003">Cell membrane</keyword>
<dbReference type="RefSeq" id="WP_106762949.1">
    <property type="nucleotide sequence ID" value="NZ_PXNP01000085.1"/>
</dbReference>
<dbReference type="OrthoDB" id="9808458at2"/>
<feature type="transmembrane region" description="Helical" evidence="9">
    <location>
        <begin position="233"/>
        <end position="253"/>
    </location>
</feature>
<comment type="caution">
    <text evidence="10">The sequence shown here is derived from an EMBL/GenBank/DDBJ whole genome shotgun (WGS) entry which is preliminary data.</text>
</comment>
<dbReference type="InterPro" id="IPR006043">
    <property type="entry name" value="NCS2"/>
</dbReference>
<dbReference type="GO" id="GO:0015207">
    <property type="term" value="F:adenine transmembrane transporter activity"/>
    <property type="evidence" value="ECO:0007669"/>
    <property type="project" value="TreeGrafter"/>
</dbReference>
<feature type="transmembrane region" description="Helical" evidence="9">
    <location>
        <begin position="129"/>
        <end position="149"/>
    </location>
</feature>
<feature type="transmembrane region" description="Helical" evidence="9">
    <location>
        <begin position="75"/>
        <end position="93"/>
    </location>
</feature>
<dbReference type="PANTHER" id="PTHR43337">
    <property type="entry name" value="XANTHINE/URACIL PERMEASE C887.17-RELATED"/>
    <property type="match status" value="1"/>
</dbReference>
<evidence type="ECO:0000256" key="3">
    <source>
        <dbReference type="ARBA" id="ARBA00022448"/>
    </source>
</evidence>
<dbReference type="GO" id="GO:0005886">
    <property type="term" value="C:plasma membrane"/>
    <property type="evidence" value="ECO:0007669"/>
    <property type="project" value="UniProtKB-SubCell"/>
</dbReference>
<evidence type="ECO:0000313" key="11">
    <source>
        <dbReference type="Proteomes" id="UP000239866"/>
    </source>
</evidence>
<feature type="transmembrane region" description="Helical" evidence="9">
    <location>
        <begin position="375"/>
        <end position="401"/>
    </location>
</feature>
<dbReference type="EMBL" id="PXNP01000085">
    <property type="protein sequence ID" value="PSF06054.1"/>
    <property type="molecule type" value="Genomic_DNA"/>
</dbReference>
<evidence type="ECO:0000256" key="7">
    <source>
        <dbReference type="ARBA" id="ARBA00023136"/>
    </source>
</evidence>
<evidence type="ECO:0000256" key="8">
    <source>
        <dbReference type="PIRNR" id="PIRNR005353"/>
    </source>
</evidence>
<keyword evidence="7 8" id="KW-0472">Membrane</keyword>
<dbReference type="PANTHER" id="PTHR43337:SF1">
    <property type="entry name" value="XANTHINE_URACIL PERMEASE C887.17-RELATED"/>
    <property type="match status" value="1"/>
</dbReference>
<dbReference type="InterPro" id="IPR045018">
    <property type="entry name" value="Azg-like"/>
</dbReference>
<feature type="transmembrane region" description="Helical" evidence="9">
    <location>
        <begin position="343"/>
        <end position="363"/>
    </location>
</feature>
<dbReference type="AlphaFoldDB" id="A0A2T1K7C8"/>
<accession>A0A2T1K7C8</accession>
<dbReference type="PIRSF" id="PIRSF005353">
    <property type="entry name" value="PbuG"/>
    <property type="match status" value="1"/>
</dbReference>
<feature type="transmembrane region" description="Helical" evidence="9">
    <location>
        <begin position="413"/>
        <end position="431"/>
    </location>
</feature>
<feature type="transmembrane region" description="Helical" evidence="9">
    <location>
        <begin position="194"/>
        <end position="213"/>
    </location>
</feature>
<proteinExistence type="inferred from homology"/>
<feature type="transmembrane region" description="Helical" evidence="9">
    <location>
        <begin position="99"/>
        <end position="117"/>
    </location>
</feature>
<evidence type="ECO:0000256" key="5">
    <source>
        <dbReference type="ARBA" id="ARBA00022692"/>
    </source>
</evidence>
<evidence type="ECO:0000256" key="9">
    <source>
        <dbReference type="SAM" id="Phobius"/>
    </source>
</evidence>
<reference evidence="10 11" key="1">
    <citation type="submission" date="2018-03" db="EMBL/GenBank/DDBJ databases">
        <title>Marinobacter brunus sp. nov., a marine bacterium of Gamma-proteobacteria isolated from the surface seawater of the South China Sea.</title>
        <authorList>
            <person name="Cheng H."/>
            <person name="Wu Y.-H."/>
            <person name="Xamxidin M."/>
            <person name="Xu X.-W."/>
        </authorList>
    </citation>
    <scope>NUCLEOTIDE SEQUENCE [LARGE SCALE GENOMIC DNA]</scope>
    <source>
        <strain evidence="10 11">NH169-3</strain>
    </source>
</reference>
<dbReference type="Proteomes" id="UP000239866">
    <property type="component" value="Unassembled WGS sequence"/>
</dbReference>
<gene>
    <name evidence="10" type="ORF">C7H09_11995</name>
</gene>
<evidence type="ECO:0000256" key="2">
    <source>
        <dbReference type="ARBA" id="ARBA00005697"/>
    </source>
</evidence>
<keyword evidence="5 8" id="KW-0812">Transmembrane</keyword>
<organism evidence="10 11">
    <name type="scientific">Marinobacter fuscus</name>
    <dbReference type="NCBI Taxonomy" id="2109942"/>
    <lineage>
        <taxon>Bacteria</taxon>
        <taxon>Pseudomonadati</taxon>
        <taxon>Pseudomonadota</taxon>
        <taxon>Gammaproteobacteria</taxon>
        <taxon>Pseudomonadales</taxon>
        <taxon>Marinobacteraceae</taxon>
        <taxon>Marinobacter</taxon>
    </lineage>
</organism>
<name>A0A2T1K7C8_9GAMM</name>
<keyword evidence="11" id="KW-1185">Reference proteome</keyword>
<evidence type="ECO:0000256" key="6">
    <source>
        <dbReference type="ARBA" id="ARBA00022989"/>
    </source>
</evidence>
<evidence type="ECO:0000256" key="1">
    <source>
        <dbReference type="ARBA" id="ARBA00004651"/>
    </source>
</evidence>
<feature type="transmembrane region" description="Helical" evidence="9">
    <location>
        <begin position="169"/>
        <end position="187"/>
    </location>
</feature>
<feature type="transmembrane region" description="Helical" evidence="9">
    <location>
        <begin position="318"/>
        <end position="337"/>
    </location>
</feature>
<keyword evidence="6 8" id="KW-1133">Transmembrane helix</keyword>
<sequence length="432" mass="44813">MLERLFQLQAHGTTVRKEVVAGITTFLTMAYIIVVNPDILSAVGMDYGAVFVATCVAAAIGTLIMGLWANYPIALAPGMGLNAFFAFTVVGGMGYSWQVALGAVFLSGFIFFILSILKVREWIINSIPMSLRFGISAGIGFFLALIALQNAGIVVDNPATMVGMGDIKAAEALLFFGGFVLICALSFRQITGAVMIGILAVTAVAMMLGLVEFKGLVSAPPSLAPTFMQLDLAGALNVGMISVIFAFLFVDLFDTSGTLIGAAQRGGLLDKDGKLPRLGKALMSDSVATMSGAALGTSTTTSYIESTAGIAAGGRTGLTAVVVAGLFLACLFLSPLASIIPPYATAPALLYVAVLMAGGLKLIEWDDITDAAPAIVTALAMPLTFSIANGIALGFITYGVIKLLSGRWADLNASVVTIAVVFILKFIFLDAA</sequence>
<dbReference type="Pfam" id="PF00860">
    <property type="entry name" value="Xan_ur_permease"/>
    <property type="match status" value="1"/>
</dbReference>
<dbReference type="InterPro" id="IPR026033">
    <property type="entry name" value="Azg-like_bact_archaea"/>
</dbReference>
<keyword evidence="3 8" id="KW-0813">Transport</keyword>
<protein>
    <submittedName>
        <fullName evidence="10">Guanine permease</fullName>
    </submittedName>
</protein>
<comment type="similarity">
    <text evidence="2 8">Belongs to the nucleobase:cation symporter-2 (NCS2) (TC 2.A.40) family. Azg-like subfamily.</text>
</comment>
<evidence type="ECO:0000313" key="10">
    <source>
        <dbReference type="EMBL" id="PSF06054.1"/>
    </source>
</evidence>
<comment type="subcellular location">
    <subcellularLocation>
        <location evidence="1 8">Cell membrane</location>
        <topology evidence="1 8">Multi-pass membrane protein</topology>
    </subcellularLocation>
</comment>
<evidence type="ECO:0000256" key="4">
    <source>
        <dbReference type="ARBA" id="ARBA00022475"/>
    </source>
</evidence>